<dbReference type="AlphaFoldDB" id="A0AAV8C2G7"/>
<feature type="domain" description="Reverse transcriptase" evidence="1">
    <location>
        <begin position="1"/>
        <end position="108"/>
    </location>
</feature>
<dbReference type="Proteomes" id="UP001140206">
    <property type="component" value="Chromosome 5"/>
</dbReference>
<sequence length="701" mass="79300">MEPLSILFNDSIEKGLISGVRLAFSAPPLTTSLYADDLMVLGQANLNEIEAYREIIAKFMSVSGQSVNPQKTKFWFSAATTTEMKNLVIQTFGGVEALPSETYLGLPIEPRKLLSGDNLLAKLSTVLAGWKMTALSQAGRLVLAKAVLMSIPVYQMSTQLFNKNVLSKITALIRNFFWGKTDSKYLSLCAWKRITKPFSMGGLGIRDIRDFNKALIYKLAWKMQTVPDKLWCRVFKAKYFPRRNFWHAKHYGPASHTWGAICKVKSDFANSVQWLIGDGENCAALGTPWVEGWQSNNPTTRAEQNLKVAHFWNRQDAVWDIQQLMATFNLQTVLQILSDPSKQPSALGHPDRLIWTPSYNGLFTVKSAYKTVQLSRRQTYQPQQLPLLFFWKSKELMPRIKLFLWKLCSNVLPTAHRLSTRIPSLSQSCPRCQATTETDYHIFFSCPISRAVWFSSSLGIRSDLIQQTVPEFLEHCFLTLPQSSFIQVSTTLWAIWEQRNQWVFSKKVSSPQAILKRAQIVSSPSSINVLEGDPSCTPVNQHPPQLDIGITIVTDGSWNLSGGGWGFLIFKDGILLEYNCGAINNSPSPMHAEAVAILSALQSLKNILPLAIINSYHVTILSDCRNLIKAINNHNNERQELLDWRAKRKFFSILQEKGDITDISFSYISREHNLEAHILAARGRDFVERIRGFQFPTFKPP</sequence>
<dbReference type="GO" id="GO:0004523">
    <property type="term" value="F:RNA-DNA hybrid ribonuclease activity"/>
    <property type="evidence" value="ECO:0007669"/>
    <property type="project" value="InterPro"/>
</dbReference>
<protein>
    <submittedName>
        <fullName evidence="2">RNA-directed DNA polymerase (Reverse transcriptase)-related family protein</fullName>
    </submittedName>
</protein>
<name>A0AAV8C2G7_9POAL</name>
<dbReference type="PANTHER" id="PTHR33116:SF86">
    <property type="entry name" value="REVERSE TRANSCRIPTASE DOMAIN-CONTAINING PROTEIN"/>
    <property type="match status" value="1"/>
</dbReference>
<keyword evidence="2" id="KW-0695">RNA-directed DNA polymerase</keyword>
<comment type="caution">
    <text evidence="2">The sequence shown here is derived from an EMBL/GenBank/DDBJ whole genome shotgun (WGS) entry which is preliminary data.</text>
</comment>
<organism evidence="2 3">
    <name type="scientific">Rhynchospora pubera</name>
    <dbReference type="NCBI Taxonomy" id="906938"/>
    <lineage>
        <taxon>Eukaryota</taxon>
        <taxon>Viridiplantae</taxon>
        <taxon>Streptophyta</taxon>
        <taxon>Embryophyta</taxon>
        <taxon>Tracheophyta</taxon>
        <taxon>Spermatophyta</taxon>
        <taxon>Magnoliopsida</taxon>
        <taxon>Liliopsida</taxon>
        <taxon>Poales</taxon>
        <taxon>Cyperaceae</taxon>
        <taxon>Cyperoideae</taxon>
        <taxon>Rhynchosporeae</taxon>
        <taxon>Rhynchospora</taxon>
    </lineage>
</organism>
<dbReference type="Pfam" id="PF13456">
    <property type="entry name" value="RVT_3"/>
    <property type="match status" value="1"/>
</dbReference>
<keyword evidence="2" id="KW-0548">Nucleotidyltransferase</keyword>
<dbReference type="SUPFAM" id="SSF53098">
    <property type="entry name" value="Ribonuclease H-like"/>
    <property type="match status" value="1"/>
</dbReference>
<dbReference type="Pfam" id="PF13966">
    <property type="entry name" value="zf-RVT"/>
    <property type="match status" value="1"/>
</dbReference>
<reference evidence="2" key="1">
    <citation type="submission" date="2022-08" db="EMBL/GenBank/DDBJ databases">
        <authorList>
            <person name="Marques A."/>
        </authorList>
    </citation>
    <scope>NUCLEOTIDE SEQUENCE</scope>
    <source>
        <strain evidence="2">RhyPub2mFocal</strain>
        <tissue evidence="2">Leaves</tissue>
    </source>
</reference>
<dbReference type="EMBL" id="JAMFTS010000005">
    <property type="protein sequence ID" value="KAJ4748208.1"/>
    <property type="molecule type" value="Genomic_DNA"/>
</dbReference>
<dbReference type="GO" id="GO:0003964">
    <property type="term" value="F:RNA-directed DNA polymerase activity"/>
    <property type="evidence" value="ECO:0007669"/>
    <property type="project" value="UniProtKB-KW"/>
</dbReference>
<dbReference type="InterPro" id="IPR026960">
    <property type="entry name" value="RVT-Znf"/>
</dbReference>
<accession>A0AAV8C2G7</accession>
<dbReference type="InterPro" id="IPR012337">
    <property type="entry name" value="RNaseH-like_sf"/>
</dbReference>
<dbReference type="InterPro" id="IPR002156">
    <property type="entry name" value="RNaseH_domain"/>
</dbReference>
<evidence type="ECO:0000313" key="3">
    <source>
        <dbReference type="Proteomes" id="UP001140206"/>
    </source>
</evidence>
<dbReference type="CDD" id="cd06222">
    <property type="entry name" value="RNase_H_like"/>
    <property type="match status" value="1"/>
</dbReference>
<dbReference type="PANTHER" id="PTHR33116">
    <property type="entry name" value="REVERSE TRANSCRIPTASE ZINC-BINDING DOMAIN-CONTAINING PROTEIN-RELATED-RELATED"/>
    <property type="match status" value="1"/>
</dbReference>
<dbReference type="InterPro" id="IPR044730">
    <property type="entry name" value="RNase_H-like_dom_plant"/>
</dbReference>
<keyword evidence="2" id="KW-0808">Transferase</keyword>
<dbReference type="Gene3D" id="3.30.420.10">
    <property type="entry name" value="Ribonuclease H-like superfamily/Ribonuclease H"/>
    <property type="match status" value="1"/>
</dbReference>
<dbReference type="PROSITE" id="PS50878">
    <property type="entry name" value="RT_POL"/>
    <property type="match status" value="1"/>
</dbReference>
<proteinExistence type="predicted"/>
<evidence type="ECO:0000313" key="2">
    <source>
        <dbReference type="EMBL" id="KAJ4748208.1"/>
    </source>
</evidence>
<dbReference type="InterPro" id="IPR036397">
    <property type="entry name" value="RNaseH_sf"/>
</dbReference>
<gene>
    <name evidence="2" type="ORF">LUZ62_082613</name>
</gene>
<dbReference type="InterPro" id="IPR000477">
    <property type="entry name" value="RT_dom"/>
</dbReference>
<dbReference type="GO" id="GO:0003676">
    <property type="term" value="F:nucleic acid binding"/>
    <property type="evidence" value="ECO:0007669"/>
    <property type="project" value="InterPro"/>
</dbReference>
<evidence type="ECO:0000259" key="1">
    <source>
        <dbReference type="PROSITE" id="PS50878"/>
    </source>
</evidence>
<keyword evidence="3" id="KW-1185">Reference proteome</keyword>